<dbReference type="PROSITE" id="PS00463">
    <property type="entry name" value="ZN2_CY6_FUNGAL_1"/>
    <property type="match status" value="1"/>
</dbReference>
<comment type="subcellular location">
    <subcellularLocation>
        <location evidence="1">Nucleus</location>
    </subcellularLocation>
</comment>
<dbReference type="InterPro" id="IPR050815">
    <property type="entry name" value="TF_fung"/>
</dbReference>
<feature type="region of interest" description="Disordered" evidence="6">
    <location>
        <begin position="1"/>
        <end position="30"/>
    </location>
</feature>
<comment type="caution">
    <text evidence="8">The sequence shown here is derived from an EMBL/GenBank/DDBJ whole genome shotgun (WGS) entry which is preliminary data.</text>
</comment>
<feature type="compositionally biased region" description="Polar residues" evidence="6">
    <location>
        <begin position="169"/>
        <end position="178"/>
    </location>
</feature>
<dbReference type="CDD" id="cd00067">
    <property type="entry name" value="GAL4"/>
    <property type="match status" value="1"/>
</dbReference>
<keyword evidence="3" id="KW-0805">Transcription regulation</keyword>
<dbReference type="InterPro" id="IPR036864">
    <property type="entry name" value="Zn2-C6_fun-type_DNA-bd_sf"/>
</dbReference>
<evidence type="ECO:0000256" key="1">
    <source>
        <dbReference type="ARBA" id="ARBA00004123"/>
    </source>
</evidence>
<dbReference type="AlphaFoldDB" id="A0AA43QV74"/>
<dbReference type="SMART" id="SM00066">
    <property type="entry name" value="GAL4"/>
    <property type="match status" value="1"/>
</dbReference>
<feature type="region of interest" description="Disordered" evidence="6">
    <location>
        <begin position="711"/>
        <end position="734"/>
    </location>
</feature>
<dbReference type="GO" id="GO:0000981">
    <property type="term" value="F:DNA-binding transcription factor activity, RNA polymerase II-specific"/>
    <property type="evidence" value="ECO:0007669"/>
    <property type="project" value="InterPro"/>
</dbReference>
<feature type="compositionally biased region" description="Polar residues" evidence="6">
    <location>
        <begin position="71"/>
        <end position="85"/>
    </location>
</feature>
<reference evidence="8" key="1">
    <citation type="journal article" date="2023" name="Genome Biol. Evol.">
        <title>First Whole Genome Sequence and Flow Cytometry Genome Size Data for the Lichen-Forming Fungus Ramalina farinacea (Ascomycota).</title>
        <authorList>
            <person name="Llewellyn T."/>
            <person name="Mian S."/>
            <person name="Hill R."/>
            <person name="Leitch I.J."/>
            <person name="Gaya E."/>
        </authorList>
    </citation>
    <scope>NUCLEOTIDE SEQUENCE</scope>
    <source>
        <strain evidence="8">LIQ254RAFAR</strain>
    </source>
</reference>
<keyword evidence="2" id="KW-0479">Metal-binding</keyword>
<evidence type="ECO:0000259" key="7">
    <source>
        <dbReference type="PROSITE" id="PS50048"/>
    </source>
</evidence>
<evidence type="ECO:0000256" key="3">
    <source>
        <dbReference type="ARBA" id="ARBA00023015"/>
    </source>
</evidence>
<organism evidence="8 9">
    <name type="scientific">Ramalina farinacea</name>
    <dbReference type="NCBI Taxonomy" id="258253"/>
    <lineage>
        <taxon>Eukaryota</taxon>
        <taxon>Fungi</taxon>
        <taxon>Dikarya</taxon>
        <taxon>Ascomycota</taxon>
        <taxon>Pezizomycotina</taxon>
        <taxon>Lecanoromycetes</taxon>
        <taxon>OSLEUM clade</taxon>
        <taxon>Lecanoromycetidae</taxon>
        <taxon>Lecanorales</taxon>
        <taxon>Lecanorineae</taxon>
        <taxon>Ramalinaceae</taxon>
        <taxon>Ramalina</taxon>
    </lineage>
</organism>
<dbReference type="EMBL" id="JAPUFD010000014">
    <property type="protein sequence ID" value="MDI1491498.1"/>
    <property type="molecule type" value="Genomic_DNA"/>
</dbReference>
<dbReference type="CDD" id="cd12148">
    <property type="entry name" value="fungal_TF_MHR"/>
    <property type="match status" value="1"/>
</dbReference>
<dbReference type="PANTHER" id="PTHR47338:SF5">
    <property type="entry name" value="ZN(II)2CYS6 TRANSCRIPTION FACTOR (EUROFUNG)"/>
    <property type="match status" value="1"/>
</dbReference>
<dbReference type="Pfam" id="PF00172">
    <property type="entry name" value="Zn_clus"/>
    <property type="match status" value="1"/>
</dbReference>
<dbReference type="SUPFAM" id="SSF57701">
    <property type="entry name" value="Zn2/Cys6 DNA-binding domain"/>
    <property type="match status" value="1"/>
</dbReference>
<sequence>MSQSGIALTADRDRSDTPQRRSGPQPSMRKSCHFCRSRKIRCSGQSICSACQERNLDCVYGREGLKGRPKTQASRPSGPGSTSQCKTIYEEQQSQLGSAQKSSFRKGSISKAIPENATQTQSDGNDGNAARPLRAEVEYLFRRIFGGHKSSSTQQYVQPDRRDIDRQSQRANSTQSAPRMSYEKPLSVLIEDFVEIVSLKFGDLGCHDAYRDSQVHLFRHSLEADPTETMFDEVSESPNPIRHFTQHQVLQMIDVWFSHHPLTFIISKTLLLQSYRDGSHDSTLLAVILADVKLSQNDRAAQNQGMDMFRWAIAQLSKLPRSKVSLSTIQALILIGWHDMCSGRARRSLCYLLNAKNLLSHLPEPAMGLNRINGMDVGDVESEVTQNIGWLTYAIILWISMQCDTLVLDLLPSSPSSSFPPMDETKSAVYRLDLSSDNTSTLPHQARRIRDLWPICHVAATTAHIYALLPKRDHLSAITAAPALKPTWESLTVWQLRQLSNALRVPAQDFSVVCMKVRQVLLSAIDLVETRTGSQGSQSLVLSAYHAMNLQLLFPNRSLLSGQTVAMSDELLNCFHASARALFGVKHTFDDVPATGQMGMHWRSGSNAEVFMLGVDACSRVLAYFQHRAQIGGDAEFYSDGQELESIASDSHVLTRHGDRLIRLASDLRVLSKDEELRNTRRQTSVKKRLKRVVESFDSFDTTTLTPATIPTKVPTTLPAEPWTPPLESGTSKTNLAPSISCDSTNFAHSISCDSANLAPSMSYDAPPSLTNTRTPSLANSVTNDSLDMDFSTKPDNWLHYYSQNSKWAGSPNTFSPNAYTNLDDTAGLEFLSSADLATSDNALTGFFDGSIDTMMMDMKDPASSSLDMMTQPDTEMSFPRSDLGAFTFSPF</sequence>
<evidence type="ECO:0000256" key="2">
    <source>
        <dbReference type="ARBA" id="ARBA00022723"/>
    </source>
</evidence>
<evidence type="ECO:0000256" key="6">
    <source>
        <dbReference type="SAM" id="MobiDB-lite"/>
    </source>
</evidence>
<evidence type="ECO:0000256" key="5">
    <source>
        <dbReference type="ARBA" id="ARBA00023242"/>
    </source>
</evidence>
<keyword evidence="5" id="KW-0539">Nucleus</keyword>
<protein>
    <recommendedName>
        <fullName evidence="7">Zn(2)-C6 fungal-type domain-containing protein</fullName>
    </recommendedName>
</protein>
<dbReference type="InterPro" id="IPR001138">
    <property type="entry name" value="Zn2Cys6_DnaBD"/>
</dbReference>
<evidence type="ECO:0000313" key="9">
    <source>
        <dbReference type="Proteomes" id="UP001161017"/>
    </source>
</evidence>
<feature type="compositionally biased region" description="Basic and acidic residues" evidence="6">
    <location>
        <begin position="10"/>
        <end position="19"/>
    </location>
</feature>
<gene>
    <name evidence="8" type="ORF">OHK93_002707</name>
</gene>
<dbReference type="Gene3D" id="4.10.240.10">
    <property type="entry name" value="Zn(2)-C6 fungal-type DNA-binding domain"/>
    <property type="match status" value="1"/>
</dbReference>
<feature type="compositionally biased region" description="Basic and acidic residues" evidence="6">
    <location>
        <begin position="159"/>
        <end position="168"/>
    </location>
</feature>
<accession>A0AA43QV74</accession>
<evidence type="ECO:0000256" key="4">
    <source>
        <dbReference type="ARBA" id="ARBA00023163"/>
    </source>
</evidence>
<dbReference type="PROSITE" id="PS50048">
    <property type="entry name" value="ZN2_CY6_FUNGAL_2"/>
    <property type="match status" value="1"/>
</dbReference>
<name>A0AA43QV74_9LECA</name>
<dbReference type="Proteomes" id="UP001161017">
    <property type="component" value="Unassembled WGS sequence"/>
</dbReference>
<dbReference type="GO" id="GO:0008270">
    <property type="term" value="F:zinc ion binding"/>
    <property type="evidence" value="ECO:0007669"/>
    <property type="project" value="InterPro"/>
</dbReference>
<proteinExistence type="predicted"/>
<feature type="domain" description="Zn(2)-C6 fungal-type" evidence="7">
    <location>
        <begin position="31"/>
        <end position="60"/>
    </location>
</feature>
<evidence type="ECO:0000313" key="8">
    <source>
        <dbReference type="EMBL" id="MDI1491498.1"/>
    </source>
</evidence>
<keyword evidence="9" id="KW-1185">Reference proteome</keyword>
<dbReference type="GO" id="GO:0005634">
    <property type="term" value="C:nucleus"/>
    <property type="evidence" value="ECO:0007669"/>
    <property type="project" value="UniProtKB-SubCell"/>
</dbReference>
<feature type="region of interest" description="Disordered" evidence="6">
    <location>
        <begin position="63"/>
        <end position="85"/>
    </location>
</feature>
<feature type="region of interest" description="Disordered" evidence="6">
    <location>
        <begin position="150"/>
        <end position="179"/>
    </location>
</feature>
<dbReference type="PANTHER" id="PTHR47338">
    <property type="entry name" value="ZN(II)2CYS6 TRANSCRIPTION FACTOR (EUROFUNG)-RELATED"/>
    <property type="match status" value="1"/>
</dbReference>
<keyword evidence="4" id="KW-0804">Transcription</keyword>